<reference evidence="2 3" key="1">
    <citation type="journal article" date="2011" name="Science">
        <title>The Selaginella genome identifies genetic changes associated with the evolution of vascular plants.</title>
        <authorList>
            <person name="Banks J.A."/>
            <person name="Nishiyama T."/>
            <person name="Hasebe M."/>
            <person name="Bowman J.L."/>
            <person name="Gribskov M."/>
            <person name="dePamphilis C."/>
            <person name="Albert V.A."/>
            <person name="Aono N."/>
            <person name="Aoyama T."/>
            <person name="Ambrose B.A."/>
            <person name="Ashton N.W."/>
            <person name="Axtell M.J."/>
            <person name="Barker E."/>
            <person name="Barker M.S."/>
            <person name="Bennetzen J.L."/>
            <person name="Bonawitz N.D."/>
            <person name="Chapple C."/>
            <person name="Cheng C."/>
            <person name="Correa L.G."/>
            <person name="Dacre M."/>
            <person name="DeBarry J."/>
            <person name="Dreyer I."/>
            <person name="Elias M."/>
            <person name="Engstrom E.M."/>
            <person name="Estelle M."/>
            <person name="Feng L."/>
            <person name="Finet C."/>
            <person name="Floyd S.K."/>
            <person name="Frommer W.B."/>
            <person name="Fujita T."/>
            <person name="Gramzow L."/>
            <person name="Gutensohn M."/>
            <person name="Harholt J."/>
            <person name="Hattori M."/>
            <person name="Heyl A."/>
            <person name="Hirai T."/>
            <person name="Hiwatashi Y."/>
            <person name="Ishikawa M."/>
            <person name="Iwata M."/>
            <person name="Karol K.G."/>
            <person name="Koehler B."/>
            <person name="Kolukisaoglu U."/>
            <person name="Kubo M."/>
            <person name="Kurata T."/>
            <person name="Lalonde S."/>
            <person name="Li K."/>
            <person name="Li Y."/>
            <person name="Litt A."/>
            <person name="Lyons E."/>
            <person name="Manning G."/>
            <person name="Maruyama T."/>
            <person name="Michael T.P."/>
            <person name="Mikami K."/>
            <person name="Miyazaki S."/>
            <person name="Morinaga S."/>
            <person name="Murata T."/>
            <person name="Mueller-Roeber B."/>
            <person name="Nelson D.R."/>
            <person name="Obara M."/>
            <person name="Oguri Y."/>
            <person name="Olmstead R.G."/>
            <person name="Onodera N."/>
            <person name="Petersen B.L."/>
            <person name="Pils B."/>
            <person name="Prigge M."/>
            <person name="Rensing S.A."/>
            <person name="Riano-Pachon D.M."/>
            <person name="Roberts A.W."/>
            <person name="Sato Y."/>
            <person name="Scheller H.V."/>
            <person name="Schulz B."/>
            <person name="Schulz C."/>
            <person name="Shakirov E.V."/>
            <person name="Shibagaki N."/>
            <person name="Shinohara N."/>
            <person name="Shippen D.E."/>
            <person name="Soerensen I."/>
            <person name="Sotooka R."/>
            <person name="Sugimoto N."/>
            <person name="Sugita M."/>
            <person name="Sumikawa N."/>
            <person name="Tanurdzic M."/>
            <person name="Theissen G."/>
            <person name="Ulvskov P."/>
            <person name="Wakazuki S."/>
            <person name="Weng J.K."/>
            <person name="Willats W.W."/>
            <person name="Wipf D."/>
            <person name="Wolf P.G."/>
            <person name="Yang L."/>
            <person name="Zimmer A.D."/>
            <person name="Zhu Q."/>
            <person name="Mitros T."/>
            <person name="Hellsten U."/>
            <person name="Loque D."/>
            <person name="Otillar R."/>
            <person name="Salamov A."/>
            <person name="Schmutz J."/>
            <person name="Shapiro H."/>
            <person name="Lindquist E."/>
            <person name="Lucas S."/>
            <person name="Rokhsar D."/>
            <person name="Grigoriev I.V."/>
        </authorList>
    </citation>
    <scope>NUCLEOTIDE SEQUENCE [LARGE SCALE GENOMIC DNA]</scope>
</reference>
<dbReference type="EMBL" id="GL377711">
    <property type="protein sequence ID" value="EFJ05932.1"/>
    <property type="molecule type" value="Genomic_DNA"/>
</dbReference>
<dbReference type="InParanoid" id="D8TBN7"/>
<dbReference type="PROSITE" id="PS50927">
    <property type="entry name" value="BULB_LECTIN"/>
    <property type="match status" value="1"/>
</dbReference>
<evidence type="ECO:0000259" key="1">
    <source>
        <dbReference type="PROSITE" id="PS50927"/>
    </source>
</evidence>
<name>D8TBN7_SELML</name>
<accession>D8TBN7</accession>
<dbReference type="HOGENOM" id="CLU_164480_0_1_1"/>
<feature type="non-terminal residue" evidence="2">
    <location>
        <position position="1"/>
    </location>
</feature>
<dbReference type="AlphaFoldDB" id="D8TBN7"/>
<dbReference type="InterPro" id="IPR036426">
    <property type="entry name" value="Bulb-type_lectin_dom_sf"/>
</dbReference>
<dbReference type="KEGG" id="smo:SELMODRAFT_8438"/>
<feature type="domain" description="Bulb-type lectin" evidence="1">
    <location>
        <begin position="1"/>
        <end position="94"/>
    </location>
</feature>
<dbReference type="SUPFAM" id="SSF51110">
    <property type="entry name" value="alpha-D-mannose-specific plant lectins"/>
    <property type="match status" value="1"/>
</dbReference>
<evidence type="ECO:0000313" key="2">
    <source>
        <dbReference type="EMBL" id="EFJ05932.1"/>
    </source>
</evidence>
<dbReference type="Gene3D" id="2.90.10.10">
    <property type="entry name" value="Bulb-type lectin domain"/>
    <property type="match status" value="2"/>
</dbReference>
<organism evidence="3">
    <name type="scientific">Selaginella moellendorffii</name>
    <name type="common">Spikemoss</name>
    <dbReference type="NCBI Taxonomy" id="88036"/>
    <lineage>
        <taxon>Eukaryota</taxon>
        <taxon>Viridiplantae</taxon>
        <taxon>Streptophyta</taxon>
        <taxon>Embryophyta</taxon>
        <taxon>Tracheophyta</taxon>
        <taxon>Lycopodiopsida</taxon>
        <taxon>Selaginellales</taxon>
        <taxon>Selaginellaceae</taxon>
        <taxon>Selaginella</taxon>
    </lineage>
</organism>
<evidence type="ECO:0000313" key="3">
    <source>
        <dbReference type="Proteomes" id="UP000001514"/>
    </source>
</evidence>
<dbReference type="SMART" id="SM00108">
    <property type="entry name" value="B_lectin"/>
    <property type="match status" value="1"/>
</dbReference>
<protein>
    <recommendedName>
        <fullName evidence="1">Bulb-type lectin domain-containing protein</fullName>
    </recommendedName>
</protein>
<sequence>LLPSQFLISSNHKAHLYLSSDCNLIVYMGIKTLWSSNTSKKGTNCILRLQEDGNLVLYSYDSKPVWTTNTYCTSYNCYKATYLVIQNDCNLVLY</sequence>
<feature type="non-terminal residue" evidence="2">
    <location>
        <position position="94"/>
    </location>
</feature>
<dbReference type="InterPro" id="IPR001480">
    <property type="entry name" value="Bulb-type_lectin_dom"/>
</dbReference>
<dbReference type="Gramene" id="EFJ05932">
    <property type="protein sequence ID" value="EFJ05932"/>
    <property type="gene ID" value="SELMODRAFT_8438"/>
</dbReference>
<dbReference type="Proteomes" id="UP000001514">
    <property type="component" value="Unassembled WGS sequence"/>
</dbReference>
<proteinExistence type="predicted"/>
<gene>
    <name evidence="2" type="ORF">SELMODRAFT_8438</name>
</gene>
<keyword evidence="3" id="KW-1185">Reference proteome</keyword>